<dbReference type="RefSeq" id="WP_343792990.1">
    <property type="nucleotide sequence ID" value="NZ_BAAAEU010000024.1"/>
</dbReference>
<dbReference type="SUPFAM" id="SSF55486">
    <property type="entry name" value="Metalloproteases ('zincins'), catalytic domain"/>
    <property type="match status" value="1"/>
</dbReference>
<sequence length="609" mass="63829">MRRELAVARANGIAMSLALPRPEGGFAEFEVTDSHAMPKELADRYPEIVSLAGTDGEGRKVRIDSSPLGFQAMVFDHEGIWMVRPETPGTGDRYLSFRRADLAPAGGFQCGVRDARLDASGKSLLAAPQPMTLTGSIHRDYRVAVAANHNYVAAVGANTIAGGLAAVVQAMNRVNQVYETELAVHMTLVANNDRIIYPGATGDPYSNDGLALDQNQPNLDKVIGSANYDIGHVFTTGSGGQAALGVTCVDGQKAQGTTGMSNPMGDAFYIDYVAHEMGHQFGADHTFNSTAGACGGNRAPDQAYEPGSGTTVMAYAGICDADDVQPHSDPYFHAKSLDVINAWISGNGGTCATQSANPNAAPVIDTANLPNGFTIPARTPFALTGAANSTGGASISYNWEQYDLGDTTTLLQGDIGKGPIFRSFNAMAGGTRYFPRLSTILGGAPALGETLPTTTRDLNFRLTARDNRTVGGRSQSADVQLHVVSTSGPFTVTRPSTNITWGRGESHSVTWNVANTNVAPVNCPAVNIDLSADGGQTFGYPLAANVPNNGSAQIVVPQVANTALARVRVRCSSNVFLNISAVNFKIAAVGDPDPGALQDVIFKDGFDGP</sequence>
<dbReference type="Proteomes" id="UP001501523">
    <property type="component" value="Unassembled WGS sequence"/>
</dbReference>
<keyword evidence="1" id="KW-0645">Protease</keyword>
<accession>A0ABN1IUQ9</accession>
<keyword evidence="1" id="KW-0378">Hydrolase</keyword>
<dbReference type="InterPro" id="IPR024079">
    <property type="entry name" value="MetalloPept_cat_dom_sf"/>
</dbReference>
<evidence type="ECO:0000313" key="2">
    <source>
        <dbReference type="Proteomes" id="UP001501523"/>
    </source>
</evidence>
<dbReference type="EMBL" id="BAAAEU010000024">
    <property type="protein sequence ID" value="GAA0721699.1"/>
    <property type="molecule type" value="Genomic_DNA"/>
</dbReference>
<dbReference type="Pfam" id="PF13583">
    <property type="entry name" value="Reprolysin_4"/>
    <property type="match status" value="1"/>
</dbReference>
<keyword evidence="1" id="KW-0482">Metalloprotease</keyword>
<dbReference type="GO" id="GO:0008237">
    <property type="term" value="F:metallopeptidase activity"/>
    <property type="evidence" value="ECO:0007669"/>
    <property type="project" value="UniProtKB-KW"/>
</dbReference>
<evidence type="ECO:0000313" key="1">
    <source>
        <dbReference type="EMBL" id="GAA0721699.1"/>
    </source>
</evidence>
<name>A0ABN1IUQ9_9GAMM</name>
<gene>
    <name evidence="1" type="ORF">GCM10009105_32260</name>
</gene>
<organism evidence="1 2">
    <name type="scientific">Dokdonella soli</name>
    <dbReference type="NCBI Taxonomy" id="529810"/>
    <lineage>
        <taxon>Bacteria</taxon>
        <taxon>Pseudomonadati</taxon>
        <taxon>Pseudomonadota</taxon>
        <taxon>Gammaproteobacteria</taxon>
        <taxon>Lysobacterales</taxon>
        <taxon>Rhodanobacteraceae</taxon>
        <taxon>Dokdonella</taxon>
    </lineage>
</organism>
<proteinExistence type="predicted"/>
<protein>
    <submittedName>
        <fullName evidence="1">Zinc-dependent metalloprotease family protein</fullName>
    </submittedName>
</protein>
<reference evidence="1 2" key="1">
    <citation type="journal article" date="2019" name="Int. J. Syst. Evol. Microbiol.">
        <title>The Global Catalogue of Microorganisms (GCM) 10K type strain sequencing project: providing services to taxonomists for standard genome sequencing and annotation.</title>
        <authorList>
            <consortium name="The Broad Institute Genomics Platform"/>
            <consortium name="The Broad Institute Genome Sequencing Center for Infectious Disease"/>
            <person name="Wu L."/>
            <person name="Ma J."/>
        </authorList>
    </citation>
    <scope>NUCLEOTIDE SEQUENCE [LARGE SCALE GENOMIC DNA]</scope>
    <source>
        <strain evidence="1 2">JCM 15421</strain>
    </source>
</reference>
<keyword evidence="2" id="KW-1185">Reference proteome</keyword>
<dbReference type="Gene3D" id="3.40.390.10">
    <property type="entry name" value="Collagenase (Catalytic Domain)"/>
    <property type="match status" value="1"/>
</dbReference>
<comment type="caution">
    <text evidence="1">The sequence shown here is derived from an EMBL/GenBank/DDBJ whole genome shotgun (WGS) entry which is preliminary data.</text>
</comment>